<keyword evidence="3" id="KW-1185">Reference proteome</keyword>
<protein>
    <submittedName>
        <fullName evidence="2">Uncharacterized protein</fullName>
    </submittedName>
</protein>
<name>A0A164MAZ1_9AGAM</name>
<feature type="compositionally biased region" description="Polar residues" evidence="1">
    <location>
        <begin position="122"/>
        <end position="136"/>
    </location>
</feature>
<sequence length="489" mass="52668">MANASTPPGSPVKAFTSRKKGPRAVLADIPQETLSLDLGSDSDPESPSVLTDEYSESPSDMSDEENRHIIPSGSTKRKIKTRHINAPKPQEAVDASKEPDPWDVALEKLTKSAEAKAEVNRGLTQISKSGKPSSKASTRKGKKPAQDLPLRSISLLVYEEGTEAPVMSSKYQKRLADLGLKVSCNADGSPLSYNTAWTEEEMLEKIQSYFPRALKFVDLMIKRSGSGPVQSLLVPLLLEGIYVLDVPDDVEFDGEYARQQLAPQKNRARMAWRSVVYFDIDEYAAWFADQSNPPASSASGPSTNKRKGSANAEDLDADRPKKVARKALSATSPHASGSSPSVSGKRQGKILVRDSDEELGTTSGMGGSKGSGKRNSGQGRGKRKAVGTEVKKLVMEAVHRPARQPPRPRLRSATRTAVAAANNVATVNPAPVAATATHLPQPALVPAPIPVVAPIHIPDDRMLVARNEDDIPAHHFGWDMAETLINPFA</sequence>
<dbReference type="AlphaFoldDB" id="A0A164MAZ1"/>
<feature type="compositionally biased region" description="Basic residues" evidence="1">
    <location>
        <begin position="75"/>
        <end position="85"/>
    </location>
</feature>
<reference evidence="2 3" key="1">
    <citation type="journal article" date="2016" name="Mol. Biol. Evol.">
        <title>Comparative Genomics of Early-Diverging Mushroom-Forming Fungi Provides Insights into the Origins of Lignocellulose Decay Capabilities.</title>
        <authorList>
            <person name="Nagy L.G."/>
            <person name="Riley R."/>
            <person name="Tritt A."/>
            <person name="Adam C."/>
            <person name="Daum C."/>
            <person name="Floudas D."/>
            <person name="Sun H."/>
            <person name="Yadav J.S."/>
            <person name="Pangilinan J."/>
            <person name="Larsson K.H."/>
            <person name="Matsuura K."/>
            <person name="Barry K."/>
            <person name="Labutti K."/>
            <person name="Kuo R."/>
            <person name="Ohm R.A."/>
            <person name="Bhattacharya S.S."/>
            <person name="Shirouzu T."/>
            <person name="Yoshinaga Y."/>
            <person name="Martin F.M."/>
            <person name="Grigoriev I.V."/>
            <person name="Hibbett D.S."/>
        </authorList>
    </citation>
    <scope>NUCLEOTIDE SEQUENCE [LARGE SCALE GENOMIC DNA]</scope>
    <source>
        <strain evidence="2 3">HHB9708</strain>
    </source>
</reference>
<proteinExistence type="predicted"/>
<organism evidence="2 3">
    <name type="scientific">Sistotremastrum niveocremeum HHB9708</name>
    <dbReference type="NCBI Taxonomy" id="1314777"/>
    <lineage>
        <taxon>Eukaryota</taxon>
        <taxon>Fungi</taxon>
        <taxon>Dikarya</taxon>
        <taxon>Basidiomycota</taxon>
        <taxon>Agaricomycotina</taxon>
        <taxon>Agaricomycetes</taxon>
        <taxon>Sistotremastrales</taxon>
        <taxon>Sistotremastraceae</taxon>
        <taxon>Sertulicium</taxon>
        <taxon>Sertulicium niveocremeum</taxon>
    </lineage>
</organism>
<feature type="region of interest" description="Disordered" evidence="1">
    <location>
        <begin position="291"/>
        <end position="387"/>
    </location>
</feature>
<evidence type="ECO:0000313" key="3">
    <source>
        <dbReference type="Proteomes" id="UP000076722"/>
    </source>
</evidence>
<accession>A0A164MAZ1</accession>
<feature type="compositionally biased region" description="Low complexity" evidence="1">
    <location>
        <begin position="291"/>
        <end position="302"/>
    </location>
</feature>
<feature type="region of interest" description="Disordered" evidence="1">
    <location>
        <begin position="114"/>
        <end position="146"/>
    </location>
</feature>
<dbReference type="EMBL" id="KV419487">
    <property type="protein sequence ID" value="KZS86543.1"/>
    <property type="molecule type" value="Genomic_DNA"/>
</dbReference>
<dbReference type="Proteomes" id="UP000076722">
    <property type="component" value="Unassembled WGS sequence"/>
</dbReference>
<feature type="compositionally biased region" description="Low complexity" evidence="1">
    <location>
        <begin position="329"/>
        <end position="344"/>
    </location>
</feature>
<evidence type="ECO:0000313" key="2">
    <source>
        <dbReference type="EMBL" id="KZS86543.1"/>
    </source>
</evidence>
<gene>
    <name evidence="2" type="ORF">SISNIDRAFT_491870</name>
</gene>
<feature type="region of interest" description="Disordered" evidence="1">
    <location>
        <begin position="1"/>
        <end position="101"/>
    </location>
</feature>
<evidence type="ECO:0000256" key="1">
    <source>
        <dbReference type="SAM" id="MobiDB-lite"/>
    </source>
</evidence>